<dbReference type="EMBL" id="KV454016">
    <property type="protein sequence ID" value="ODV94286.1"/>
    <property type="molecule type" value="Genomic_DNA"/>
</dbReference>
<dbReference type="SFLD" id="SFLDF00272">
    <property type="entry name" value="biotin_synthase"/>
    <property type="match status" value="1"/>
</dbReference>
<evidence type="ECO:0000256" key="4">
    <source>
        <dbReference type="ARBA" id="ARBA00012236"/>
    </source>
</evidence>
<evidence type="ECO:0000256" key="3">
    <source>
        <dbReference type="ARBA" id="ARBA00010765"/>
    </source>
</evidence>
<dbReference type="SFLD" id="SFLDG01060">
    <property type="entry name" value="BATS_domain_containing"/>
    <property type="match status" value="1"/>
</dbReference>
<comment type="cofactor">
    <cofactor evidence="13">
        <name>[2Fe-2S] cluster</name>
        <dbReference type="ChEBI" id="CHEBI:190135"/>
    </cofactor>
</comment>
<sequence>MFSRTKANGLNGLTLLKIRNLTTTSRCLLAPPSPTAGAASQQSFQIKLKTSVLPPDPNFLSSTIMKDNLEKKESTFEKAYKATEARHDWTKEELREIYHTPLMELIHRAQIFHRRFQNPSEVQICNLLSIKTGGCSEDCKYCAQSSRYDTDVNAEKMLSIEQVLEAAKEAKANGATRFCMGAAWREMKGRKSALKRIAQMVSEVDKMGLETCVTLGMVNLEQAKQLKEAGLTAYNHNIDTSREHYPKVISTRTYDDRLETIRHVQESGISACTGGILGLGETEEDHISFLYTLSTMEKHPESLPINRLVPIKGTPMSADLEKSGKKLQFESILRTIATARLAMPDSIIRLAAGRYTMKETEQFLCFMAGCNAIFSGKKMLTTMCNGWEEDQQMLAKWGLKPMKAFTKHQSKSFLHQHAEI</sequence>
<evidence type="ECO:0000313" key="16">
    <source>
        <dbReference type="Proteomes" id="UP000094236"/>
    </source>
</evidence>
<evidence type="ECO:0000256" key="8">
    <source>
        <dbReference type="ARBA" id="ARBA00022714"/>
    </source>
</evidence>
<dbReference type="InterPro" id="IPR058240">
    <property type="entry name" value="rSAM_sf"/>
</dbReference>
<evidence type="ECO:0000256" key="6">
    <source>
        <dbReference type="ARBA" id="ARBA00022679"/>
    </source>
</evidence>
<dbReference type="UniPathway" id="UPA00078">
    <property type="reaction ID" value="UER00162"/>
</dbReference>
<proteinExistence type="inferred from homology"/>
<dbReference type="PANTHER" id="PTHR22976:SF2">
    <property type="entry name" value="BIOTIN SYNTHASE, MITOCHONDRIAL"/>
    <property type="match status" value="1"/>
</dbReference>
<dbReference type="EC" id="2.8.1.6" evidence="4"/>
<dbReference type="GO" id="GO:0009102">
    <property type="term" value="P:biotin biosynthetic process"/>
    <property type="evidence" value="ECO:0007669"/>
    <property type="project" value="UniProtKB-UniPathway"/>
</dbReference>
<dbReference type="InterPro" id="IPR007197">
    <property type="entry name" value="rSAM"/>
</dbReference>
<dbReference type="SMART" id="SM00876">
    <property type="entry name" value="BATS"/>
    <property type="match status" value="1"/>
</dbReference>
<dbReference type="Pfam" id="PF06968">
    <property type="entry name" value="BATS"/>
    <property type="match status" value="1"/>
</dbReference>
<dbReference type="GO" id="GO:0004076">
    <property type="term" value="F:biotin synthase activity"/>
    <property type="evidence" value="ECO:0007669"/>
    <property type="project" value="UniProtKB-EC"/>
</dbReference>
<evidence type="ECO:0000256" key="13">
    <source>
        <dbReference type="ARBA" id="ARBA00034078"/>
    </source>
</evidence>
<dbReference type="FunFam" id="3.20.20.70:FF:000011">
    <property type="entry name" value="Biotin synthase"/>
    <property type="match status" value="1"/>
</dbReference>
<keyword evidence="8" id="KW-0001">2Fe-2S</keyword>
<evidence type="ECO:0000256" key="12">
    <source>
        <dbReference type="ARBA" id="ARBA00023014"/>
    </source>
</evidence>
<evidence type="ECO:0000256" key="7">
    <source>
        <dbReference type="ARBA" id="ARBA00022691"/>
    </source>
</evidence>
<keyword evidence="10" id="KW-0093">Biotin biosynthesis</keyword>
<dbReference type="GO" id="GO:0046872">
    <property type="term" value="F:metal ion binding"/>
    <property type="evidence" value="ECO:0007669"/>
    <property type="project" value="UniProtKB-KW"/>
</dbReference>
<dbReference type="HAMAP" id="MF_01694">
    <property type="entry name" value="BioB"/>
    <property type="match status" value="1"/>
</dbReference>
<dbReference type="Gene3D" id="3.20.20.70">
    <property type="entry name" value="Aldolase class I"/>
    <property type="match status" value="1"/>
</dbReference>
<comment type="pathway">
    <text evidence="2">Cofactor biosynthesis; biotin biosynthesis; biotin from 7,8-diaminononanoate: step 2/2.</text>
</comment>
<keyword evidence="12" id="KW-0411">Iron-sulfur</keyword>
<dbReference type="InterPro" id="IPR013785">
    <property type="entry name" value="Aldolase_TIM"/>
</dbReference>
<gene>
    <name evidence="15" type="ORF">PACTADRAFT_86487</name>
</gene>
<dbReference type="NCBIfam" id="TIGR00433">
    <property type="entry name" value="bioB"/>
    <property type="match status" value="1"/>
</dbReference>
<dbReference type="SUPFAM" id="SSF102114">
    <property type="entry name" value="Radical SAM enzymes"/>
    <property type="match status" value="1"/>
</dbReference>
<protein>
    <recommendedName>
        <fullName evidence="4">biotin synthase</fullName>
        <ecNumber evidence="4">2.8.1.6</ecNumber>
    </recommendedName>
</protein>
<dbReference type="GO" id="GO:0051537">
    <property type="term" value="F:2 iron, 2 sulfur cluster binding"/>
    <property type="evidence" value="ECO:0007669"/>
    <property type="project" value="UniProtKB-KW"/>
</dbReference>
<dbReference type="InterPro" id="IPR010722">
    <property type="entry name" value="BATS_dom"/>
</dbReference>
<evidence type="ECO:0000256" key="9">
    <source>
        <dbReference type="ARBA" id="ARBA00022723"/>
    </source>
</evidence>
<dbReference type="PROSITE" id="PS51918">
    <property type="entry name" value="RADICAL_SAM"/>
    <property type="match status" value="1"/>
</dbReference>
<dbReference type="InterPro" id="IPR002684">
    <property type="entry name" value="Biotin_synth/BioAB"/>
</dbReference>
<keyword evidence="16" id="KW-1185">Reference proteome</keyword>
<accession>A0A1E4TRB4</accession>
<evidence type="ECO:0000313" key="15">
    <source>
        <dbReference type="EMBL" id="ODV94286.1"/>
    </source>
</evidence>
<comment type="similarity">
    <text evidence="3">Belongs to the radical SAM superfamily. Biotin synthase family.</text>
</comment>
<keyword evidence="7" id="KW-0949">S-adenosyl-L-methionine</keyword>
<dbReference type="InterPro" id="IPR024177">
    <property type="entry name" value="Biotin_synthase"/>
</dbReference>
<evidence type="ECO:0000256" key="2">
    <source>
        <dbReference type="ARBA" id="ARBA00004942"/>
    </source>
</evidence>
<keyword evidence="6" id="KW-0808">Transferase</keyword>
<evidence type="ECO:0000256" key="10">
    <source>
        <dbReference type="ARBA" id="ARBA00022756"/>
    </source>
</evidence>
<evidence type="ECO:0000256" key="1">
    <source>
        <dbReference type="ARBA" id="ARBA00001966"/>
    </source>
</evidence>
<dbReference type="STRING" id="669874.A0A1E4TRB4"/>
<dbReference type="Proteomes" id="UP000094236">
    <property type="component" value="Unassembled WGS sequence"/>
</dbReference>
<evidence type="ECO:0000256" key="5">
    <source>
        <dbReference type="ARBA" id="ARBA00022485"/>
    </source>
</evidence>
<dbReference type="GO" id="GO:0005739">
    <property type="term" value="C:mitochondrion"/>
    <property type="evidence" value="ECO:0007669"/>
    <property type="project" value="TreeGrafter"/>
</dbReference>
<dbReference type="SFLD" id="SFLDS00029">
    <property type="entry name" value="Radical_SAM"/>
    <property type="match status" value="1"/>
</dbReference>
<keyword evidence="5" id="KW-0004">4Fe-4S</keyword>
<reference evidence="16" key="1">
    <citation type="submission" date="2016-05" db="EMBL/GenBank/DDBJ databases">
        <title>Comparative genomics of biotechnologically important yeasts.</title>
        <authorList>
            <consortium name="DOE Joint Genome Institute"/>
            <person name="Riley R."/>
            <person name="Haridas S."/>
            <person name="Wolfe K.H."/>
            <person name="Lopes M.R."/>
            <person name="Hittinger C.T."/>
            <person name="Goker M."/>
            <person name="Salamov A."/>
            <person name="Wisecaver J."/>
            <person name="Long T.M."/>
            <person name="Aerts A.L."/>
            <person name="Barry K."/>
            <person name="Choi C."/>
            <person name="Clum A."/>
            <person name="Coughlan A.Y."/>
            <person name="Deshpande S."/>
            <person name="Douglass A.P."/>
            <person name="Hanson S.J."/>
            <person name="Klenk H.-P."/>
            <person name="Labutti K."/>
            <person name="Lapidus A."/>
            <person name="Lindquist E."/>
            <person name="Lipzen A."/>
            <person name="Meier-Kolthoff J.P."/>
            <person name="Ohm R.A."/>
            <person name="Otillar R.P."/>
            <person name="Pangilinan J."/>
            <person name="Peng Y."/>
            <person name="Rokas A."/>
            <person name="Rosa C.A."/>
            <person name="Scheuner C."/>
            <person name="Sibirny A.A."/>
            <person name="Slot J.C."/>
            <person name="Stielow J.B."/>
            <person name="Sun H."/>
            <person name="Kurtzman C.P."/>
            <person name="Blackwell M."/>
            <person name="Grigoriev I.V."/>
            <person name="Jeffries T.W."/>
        </authorList>
    </citation>
    <scope>NUCLEOTIDE SEQUENCE [LARGE SCALE GENOMIC DNA]</scope>
    <source>
        <strain evidence="16">NRRL Y-2460</strain>
    </source>
</reference>
<organism evidence="15 16">
    <name type="scientific">Pachysolen tannophilus NRRL Y-2460</name>
    <dbReference type="NCBI Taxonomy" id="669874"/>
    <lineage>
        <taxon>Eukaryota</taxon>
        <taxon>Fungi</taxon>
        <taxon>Dikarya</taxon>
        <taxon>Ascomycota</taxon>
        <taxon>Saccharomycotina</taxon>
        <taxon>Pichiomycetes</taxon>
        <taxon>Pachysolenaceae</taxon>
        <taxon>Pachysolen</taxon>
    </lineage>
</organism>
<dbReference type="PANTHER" id="PTHR22976">
    <property type="entry name" value="BIOTIN SYNTHASE"/>
    <property type="match status" value="1"/>
</dbReference>
<feature type="domain" description="Radical SAM core" evidence="14">
    <location>
        <begin position="120"/>
        <end position="345"/>
    </location>
</feature>
<dbReference type="Pfam" id="PF04055">
    <property type="entry name" value="Radical_SAM"/>
    <property type="match status" value="1"/>
</dbReference>
<comment type="cofactor">
    <cofactor evidence="1">
        <name>[4Fe-4S] cluster</name>
        <dbReference type="ChEBI" id="CHEBI:49883"/>
    </cofactor>
</comment>
<dbReference type="AlphaFoldDB" id="A0A1E4TRB4"/>
<dbReference type="OrthoDB" id="2414104at2759"/>
<dbReference type="InterPro" id="IPR006638">
    <property type="entry name" value="Elp3/MiaA/NifB-like_rSAM"/>
</dbReference>
<evidence type="ECO:0000256" key="11">
    <source>
        <dbReference type="ARBA" id="ARBA00023004"/>
    </source>
</evidence>
<dbReference type="CDD" id="cd01335">
    <property type="entry name" value="Radical_SAM"/>
    <property type="match status" value="1"/>
</dbReference>
<dbReference type="SFLD" id="SFLDG01278">
    <property type="entry name" value="biotin_synthase_like"/>
    <property type="match status" value="1"/>
</dbReference>
<dbReference type="SMART" id="SM00729">
    <property type="entry name" value="Elp3"/>
    <property type="match status" value="1"/>
</dbReference>
<dbReference type="GO" id="GO:0051539">
    <property type="term" value="F:4 iron, 4 sulfur cluster binding"/>
    <property type="evidence" value="ECO:0007669"/>
    <property type="project" value="UniProtKB-KW"/>
</dbReference>
<keyword evidence="11" id="KW-0408">Iron</keyword>
<name>A0A1E4TRB4_PACTA</name>
<keyword evidence="9" id="KW-0479">Metal-binding</keyword>
<evidence type="ECO:0000259" key="14">
    <source>
        <dbReference type="PROSITE" id="PS51918"/>
    </source>
</evidence>